<dbReference type="InterPro" id="IPR019051">
    <property type="entry name" value="Trp_biosyn_TM_oprn/chp"/>
</dbReference>
<accession>A0ABT6ZZQ7</accession>
<evidence type="ECO:0000313" key="4">
    <source>
        <dbReference type="Proteomes" id="UP001214441"/>
    </source>
</evidence>
<reference evidence="3 4" key="1">
    <citation type="submission" date="2023-05" db="EMBL/GenBank/DDBJ databases">
        <title>Streptantibioticus silvisoli sp. nov., acidotolerant actinomycetes 1 from pine litter.</title>
        <authorList>
            <person name="Swiecimska M."/>
            <person name="Golinska P."/>
            <person name="Sangal V."/>
            <person name="Wachnowicz B."/>
            <person name="Goodfellow M."/>
        </authorList>
    </citation>
    <scope>NUCLEOTIDE SEQUENCE [LARGE SCALE GENOMIC DNA]</scope>
    <source>
        <strain evidence="3 4">DSM 42109</strain>
    </source>
</reference>
<evidence type="ECO:0000256" key="1">
    <source>
        <dbReference type="SAM" id="MobiDB-lite"/>
    </source>
</evidence>
<keyword evidence="4" id="KW-1185">Reference proteome</keyword>
<dbReference type="RefSeq" id="WP_274046125.1">
    <property type="nucleotide sequence ID" value="NZ_JANCPR020000018.1"/>
</dbReference>
<feature type="compositionally biased region" description="Basic and acidic residues" evidence="1">
    <location>
        <begin position="146"/>
        <end position="160"/>
    </location>
</feature>
<name>A0ABT6ZZQ7_9ACTN</name>
<feature type="region of interest" description="Disordered" evidence="1">
    <location>
        <begin position="138"/>
        <end position="194"/>
    </location>
</feature>
<dbReference type="EMBL" id="JANCPR020000018">
    <property type="protein sequence ID" value="MDJ1134096.1"/>
    <property type="molecule type" value="Genomic_DNA"/>
</dbReference>
<proteinExistence type="predicted"/>
<sequence>MIRNSLGSLLALIGAAVAVWSPFRPWYDGRHGRDFRLTQLFEGGGITGAGASLFTGLFLVMLVVAVLTVLGIVLRSRLTVTVAAVLALGFTILWMVRQGQAAGSLTAADNGLNSGAGMALGGGVLLLAAAVVMRGRAGSGRHRKDNRLDEAHADTARPDNTRQFPAPPPPQNQPSSWRPQEDGEEDQGDHRHAA</sequence>
<protein>
    <submittedName>
        <fullName evidence="3">Trp biosynthesis-associated membrane protein</fullName>
    </submittedName>
</protein>
<evidence type="ECO:0000256" key="2">
    <source>
        <dbReference type="SAM" id="Phobius"/>
    </source>
</evidence>
<gene>
    <name evidence="3" type="ORF">NMN56_019395</name>
</gene>
<keyword evidence="2" id="KW-1133">Transmembrane helix</keyword>
<keyword evidence="2" id="KW-0472">Membrane</keyword>
<dbReference type="Proteomes" id="UP001214441">
    <property type="component" value="Unassembled WGS sequence"/>
</dbReference>
<comment type="caution">
    <text evidence="3">The sequence shown here is derived from an EMBL/GenBank/DDBJ whole genome shotgun (WGS) entry which is preliminary data.</text>
</comment>
<keyword evidence="2" id="KW-0812">Transmembrane</keyword>
<feature type="transmembrane region" description="Helical" evidence="2">
    <location>
        <begin position="78"/>
        <end position="96"/>
    </location>
</feature>
<organism evidence="3 4">
    <name type="scientific">Streptomyces iconiensis</name>
    <dbReference type="NCBI Taxonomy" id="1384038"/>
    <lineage>
        <taxon>Bacteria</taxon>
        <taxon>Bacillati</taxon>
        <taxon>Actinomycetota</taxon>
        <taxon>Actinomycetes</taxon>
        <taxon>Kitasatosporales</taxon>
        <taxon>Streptomycetaceae</taxon>
        <taxon>Streptomyces</taxon>
    </lineage>
</organism>
<feature type="transmembrane region" description="Helical" evidence="2">
    <location>
        <begin position="46"/>
        <end position="71"/>
    </location>
</feature>
<evidence type="ECO:0000313" key="3">
    <source>
        <dbReference type="EMBL" id="MDJ1134096.1"/>
    </source>
</evidence>
<feature type="transmembrane region" description="Helical" evidence="2">
    <location>
        <begin position="116"/>
        <end position="133"/>
    </location>
</feature>
<dbReference type="Pfam" id="PF09534">
    <property type="entry name" value="Trp_oprn_chp"/>
    <property type="match status" value="1"/>
</dbReference>